<dbReference type="PANTHER" id="PTHR36845:SF1">
    <property type="entry name" value="HYDROLASE, PUTATIVE (AFU_ORTHOLOGUE AFUA_7G05090)-RELATED"/>
    <property type="match status" value="1"/>
</dbReference>
<dbReference type="PANTHER" id="PTHR36845">
    <property type="entry name" value="HYDROLASE, PUTATIVE (AFU_ORTHOLOGUE AFUA_7G05090)-RELATED"/>
    <property type="match status" value="1"/>
</dbReference>
<keyword evidence="4" id="KW-1185">Reference proteome</keyword>
<dbReference type="EMBL" id="JBHSML010000033">
    <property type="protein sequence ID" value="MFC5519245.1"/>
    <property type="molecule type" value="Genomic_DNA"/>
</dbReference>
<dbReference type="InterPro" id="IPR008928">
    <property type="entry name" value="6-hairpin_glycosidase_sf"/>
</dbReference>
<reference evidence="4" key="1">
    <citation type="journal article" date="2019" name="Int. J. Syst. Evol. Microbiol.">
        <title>The Global Catalogue of Microorganisms (GCM) 10K type strain sequencing project: providing services to taxonomists for standard genome sequencing and annotation.</title>
        <authorList>
            <consortium name="The Broad Institute Genomics Platform"/>
            <consortium name="The Broad Institute Genome Sequencing Center for Infectious Disease"/>
            <person name="Wu L."/>
            <person name="Ma J."/>
        </authorList>
    </citation>
    <scope>NUCLEOTIDE SEQUENCE [LARGE SCALE GENOMIC DNA]</scope>
    <source>
        <strain evidence="4">KACC 12633</strain>
    </source>
</reference>
<dbReference type="InterPro" id="IPR010905">
    <property type="entry name" value="Glyco_hydro_88"/>
</dbReference>
<organism evidence="3 4">
    <name type="scientific">Kaistia terrae</name>
    <dbReference type="NCBI Taxonomy" id="537017"/>
    <lineage>
        <taxon>Bacteria</taxon>
        <taxon>Pseudomonadati</taxon>
        <taxon>Pseudomonadota</taxon>
        <taxon>Alphaproteobacteria</taxon>
        <taxon>Hyphomicrobiales</taxon>
        <taxon>Kaistiaceae</taxon>
        <taxon>Kaistia</taxon>
    </lineage>
</organism>
<comment type="caution">
    <text evidence="3">The sequence shown here is derived from an EMBL/GenBank/DDBJ whole genome shotgun (WGS) entry which is preliminary data.</text>
</comment>
<dbReference type="InterPro" id="IPR012341">
    <property type="entry name" value="6hp_glycosidase-like_sf"/>
</dbReference>
<accession>A0ABW0Q340</accession>
<dbReference type="Gene3D" id="1.50.10.10">
    <property type="match status" value="1"/>
</dbReference>
<gene>
    <name evidence="3" type="ORF">ACFPP9_26005</name>
</gene>
<name>A0ABW0Q340_9HYPH</name>
<keyword evidence="1 3" id="KW-0378">Hydrolase</keyword>
<proteinExistence type="inferred from homology"/>
<evidence type="ECO:0000313" key="4">
    <source>
        <dbReference type="Proteomes" id="UP001596150"/>
    </source>
</evidence>
<comment type="similarity">
    <text evidence="2">Belongs to the glycosyl hydrolase 88 family.</text>
</comment>
<dbReference type="RefSeq" id="WP_266345968.1">
    <property type="nucleotide sequence ID" value="NZ_JAPKNH010000012.1"/>
</dbReference>
<evidence type="ECO:0000256" key="2">
    <source>
        <dbReference type="ARBA" id="ARBA00038358"/>
    </source>
</evidence>
<dbReference type="GO" id="GO:0016787">
    <property type="term" value="F:hydrolase activity"/>
    <property type="evidence" value="ECO:0007669"/>
    <property type="project" value="UniProtKB-KW"/>
</dbReference>
<protein>
    <submittedName>
        <fullName evidence="3">Glycoside hydrolase family 88 protein</fullName>
    </submittedName>
</protein>
<dbReference type="SUPFAM" id="SSF48208">
    <property type="entry name" value="Six-hairpin glycosidases"/>
    <property type="match status" value="1"/>
</dbReference>
<sequence length="392" mass="43091">MSTAPFHEALDLLAAKLIEDERAIGVEFPYVTAPDGAWQTMPASVSAGYTGTNWSHGNWFCGFWVGLLLASYLHTRDEKFLTLARERMLLVEQRAEDGNTHDIGFIFLSSAMPFYRITGERRYRDIALRAAARLRDRLVVTRQGAYISSWGPMSDPRGRASSAIDTMANIPLLYWAATESGDASFLLAAEAHARMTDRAFTRPDLTLYHAVEYDTTSGDRLRGYTYQGLHDESPWSRGTGWSVYGLAATAGATGDSHYLSRGEIVAGKWLDQLGGAIVPPWDFADTTPDAPLDTSATAIMTAGLIDLARLHPDPAAKQKWQQTAERLLAGLCTGYLATSPEHRGLLTKGCYSKPHNIGVQSAVMFGDYFFVEALMRVTMPGAFSIHHTQLAV</sequence>
<dbReference type="InterPro" id="IPR052369">
    <property type="entry name" value="UG_Glycosaminoglycan_Hydrolase"/>
</dbReference>
<evidence type="ECO:0000313" key="3">
    <source>
        <dbReference type="EMBL" id="MFC5519245.1"/>
    </source>
</evidence>
<dbReference type="Proteomes" id="UP001596150">
    <property type="component" value="Unassembled WGS sequence"/>
</dbReference>
<evidence type="ECO:0000256" key="1">
    <source>
        <dbReference type="ARBA" id="ARBA00022801"/>
    </source>
</evidence>
<dbReference type="Pfam" id="PF07470">
    <property type="entry name" value="Glyco_hydro_88"/>
    <property type="match status" value="1"/>
</dbReference>